<organism evidence="1 2">
    <name type="scientific">Eiseniibacteriota bacterium</name>
    <dbReference type="NCBI Taxonomy" id="2212470"/>
    <lineage>
        <taxon>Bacteria</taxon>
        <taxon>Candidatus Eiseniibacteriota</taxon>
    </lineage>
</organism>
<proteinExistence type="predicted"/>
<name>A0A956SIC6_UNCEI</name>
<accession>A0A956SIC6</accession>
<comment type="caution">
    <text evidence="1">The sequence shown here is derived from an EMBL/GenBank/DDBJ whole genome shotgun (WGS) entry which is preliminary data.</text>
</comment>
<protein>
    <submittedName>
        <fullName evidence="1">Uncharacterized protein</fullName>
    </submittedName>
</protein>
<dbReference type="EMBL" id="JAGQHS010000334">
    <property type="protein sequence ID" value="MCA9759398.1"/>
    <property type="molecule type" value="Genomic_DNA"/>
</dbReference>
<dbReference type="Proteomes" id="UP000739538">
    <property type="component" value="Unassembled WGS sequence"/>
</dbReference>
<gene>
    <name evidence="1" type="ORF">KDA27_26630</name>
</gene>
<sequence length="116" mass="12935">MSTLSLNTYPTRTHGTWIHPETPGDQAASTLGRLSAAQKERVERAVDRISRGETRGANFTWIDYSITIRWVGGRLVMSLFSHDQFGSVVGYMVEEILEEGDTRGFAFAGRRWGIAA</sequence>
<reference evidence="1" key="2">
    <citation type="journal article" date="2021" name="Microbiome">
        <title>Successional dynamics and alternative stable states in a saline activated sludge microbial community over 9 years.</title>
        <authorList>
            <person name="Wang Y."/>
            <person name="Ye J."/>
            <person name="Ju F."/>
            <person name="Liu L."/>
            <person name="Boyd J.A."/>
            <person name="Deng Y."/>
            <person name="Parks D.H."/>
            <person name="Jiang X."/>
            <person name="Yin X."/>
            <person name="Woodcroft B.J."/>
            <person name="Tyson G.W."/>
            <person name="Hugenholtz P."/>
            <person name="Polz M.F."/>
            <person name="Zhang T."/>
        </authorList>
    </citation>
    <scope>NUCLEOTIDE SEQUENCE</scope>
    <source>
        <strain evidence="1">HKST-UBA02</strain>
    </source>
</reference>
<dbReference type="AlphaFoldDB" id="A0A956SIC6"/>
<evidence type="ECO:0000313" key="1">
    <source>
        <dbReference type="EMBL" id="MCA9759398.1"/>
    </source>
</evidence>
<evidence type="ECO:0000313" key="2">
    <source>
        <dbReference type="Proteomes" id="UP000739538"/>
    </source>
</evidence>
<reference evidence="1" key="1">
    <citation type="submission" date="2020-04" db="EMBL/GenBank/DDBJ databases">
        <authorList>
            <person name="Zhang T."/>
        </authorList>
    </citation>
    <scope>NUCLEOTIDE SEQUENCE</scope>
    <source>
        <strain evidence="1">HKST-UBA02</strain>
    </source>
</reference>